<reference evidence="1 2" key="1">
    <citation type="journal article" date="2019" name="Int. J. Syst. Evol. Microbiol.">
        <title>The Global Catalogue of Microorganisms (GCM) 10K type strain sequencing project: providing services to taxonomists for standard genome sequencing and annotation.</title>
        <authorList>
            <consortium name="The Broad Institute Genomics Platform"/>
            <consortium name="The Broad Institute Genome Sequencing Center for Infectious Disease"/>
            <person name="Wu L."/>
            <person name="Ma J."/>
        </authorList>
    </citation>
    <scope>NUCLEOTIDE SEQUENCE [LARGE SCALE GENOMIC DNA]</scope>
    <source>
        <strain evidence="1 2">CGMCC 1.12125</strain>
    </source>
</reference>
<sequence>MTLRDEISPDSLPVELQEDGIQVQYTDGRTVYYRGVPATREGSVRTAPGKDVHVLVTDPTGTEGVLTYVNDQKTHDDILRDTGVGRVLLETDESTTVFPGVSVTNEQHRVVVEADLDTVDGRVFVFEEDEMSERSYEIVPAESETSDDEQ</sequence>
<dbReference type="AlphaFoldDB" id="A0ABD6CAA8"/>
<evidence type="ECO:0000313" key="1">
    <source>
        <dbReference type="EMBL" id="MFD1587306.1"/>
    </source>
</evidence>
<keyword evidence="2" id="KW-1185">Reference proteome</keyword>
<evidence type="ECO:0000313" key="2">
    <source>
        <dbReference type="Proteomes" id="UP001597119"/>
    </source>
</evidence>
<dbReference type="Pfam" id="PF19109">
    <property type="entry name" value="DUF5796"/>
    <property type="match status" value="1"/>
</dbReference>
<gene>
    <name evidence="1" type="ORF">ACFR9U_09945</name>
</gene>
<name>A0ABD6CAA8_9EURY</name>
<organism evidence="1 2">
    <name type="scientific">Halorientalis brevis</name>
    <dbReference type="NCBI Taxonomy" id="1126241"/>
    <lineage>
        <taxon>Archaea</taxon>
        <taxon>Methanobacteriati</taxon>
        <taxon>Methanobacteriota</taxon>
        <taxon>Stenosarchaea group</taxon>
        <taxon>Halobacteria</taxon>
        <taxon>Halobacteriales</taxon>
        <taxon>Haloarculaceae</taxon>
        <taxon>Halorientalis</taxon>
    </lineage>
</organism>
<protein>
    <submittedName>
        <fullName evidence="1">DUF5796 family protein</fullName>
    </submittedName>
</protein>
<dbReference type="EMBL" id="JBHUDJ010000003">
    <property type="protein sequence ID" value="MFD1587306.1"/>
    <property type="molecule type" value="Genomic_DNA"/>
</dbReference>
<comment type="caution">
    <text evidence="1">The sequence shown here is derived from an EMBL/GenBank/DDBJ whole genome shotgun (WGS) entry which is preliminary data.</text>
</comment>
<dbReference type="Proteomes" id="UP001597119">
    <property type="component" value="Unassembled WGS sequence"/>
</dbReference>
<dbReference type="RefSeq" id="WP_247374022.1">
    <property type="nucleotide sequence ID" value="NZ_JALLGV010000001.1"/>
</dbReference>
<dbReference type="InterPro" id="IPR043814">
    <property type="entry name" value="DUF5796"/>
</dbReference>
<proteinExistence type="predicted"/>
<accession>A0ABD6CAA8</accession>